<dbReference type="AlphaFoldDB" id="A0A0C9XN63"/>
<dbReference type="Proteomes" id="UP000054477">
    <property type="component" value="Unassembled WGS sequence"/>
</dbReference>
<dbReference type="HOGENOM" id="CLU_2250564_0_0_1"/>
<sequence length="104" mass="12920">MTFPLSQLPPMLVPPYAQRNSKTMRPVCRTQSRQRRIVRLPRKLLLQRELWKGRGKLKRRGPLKRPRWLVENRRRKRRWLPRYRLKRMKASELLRPRSKMRNLL</sequence>
<proteinExistence type="predicted"/>
<gene>
    <name evidence="1" type="ORF">K443DRAFT_265220</name>
</gene>
<dbReference type="EMBL" id="KN838552">
    <property type="protein sequence ID" value="KIK06581.1"/>
    <property type="molecule type" value="Genomic_DNA"/>
</dbReference>
<accession>A0A0C9XN63</accession>
<evidence type="ECO:0000313" key="1">
    <source>
        <dbReference type="EMBL" id="KIK06581.1"/>
    </source>
</evidence>
<evidence type="ECO:0000313" key="2">
    <source>
        <dbReference type="Proteomes" id="UP000054477"/>
    </source>
</evidence>
<name>A0A0C9XN63_9AGAR</name>
<reference evidence="2" key="2">
    <citation type="submission" date="2015-01" db="EMBL/GenBank/DDBJ databases">
        <title>Evolutionary Origins and Diversification of the Mycorrhizal Mutualists.</title>
        <authorList>
            <consortium name="DOE Joint Genome Institute"/>
            <consortium name="Mycorrhizal Genomics Consortium"/>
            <person name="Kohler A."/>
            <person name="Kuo A."/>
            <person name="Nagy L.G."/>
            <person name="Floudas D."/>
            <person name="Copeland A."/>
            <person name="Barry K.W."/>
            <person name="Cichocki N."/>
            <person name="Veneault-Fourrey C."/>
            <person name="LaButti K."/>
            <person name="Lindquist E.A."/>
            <person name="Lipzen A."/>
            <person name="Lundell T."/>
            <person name="Morin E."/>
            <person name="Murat C."/>
            <person name="Riley R."/>
            <person name="Ohm R."/>
            <person name="Sun H."/>
            <person name="Tunlid A."/>
            <person name="Henrissat B."/>
            <person name="Grigoriev I.V."/>
            <person name="Hibbett D.S."/>
            <person name="Martin F."/>
        </authorList>
    </citation>
    <scope>NUCLEOTIDE SEQUENCE [LARGE SCALE GENOMIC DNA]</scope>
    <source>
        <strain evidence="2">LaAM-08-1</strain>
    </source>
</reference>
<reference evidence="1 2" key="1">
    <citation type="submission" date="2014-04" db="EMBL/GenBank/DDBJ databases">
        <authorList>
            <consortium name="DOE Joint Genome Institute"/>
            <person name="Kuo A."/>
            <person name="Kohler A."/>
            <person name="Nagy L.G."/>
            <person name="Floudas D."/>
            <person name="Copeland A."/>
            <person name="Barry K.W."/>
            <person name="Cichocki N."/>
            <person name="Veneault-Fourrey C."/>
            <person name="LaButti K."/>
            <person name="Lindquist E.A."/>
            <person name="Lipzen A."/>
            <person name="Lundell T."/>
            <person name="Morin E."/>
            <person name="Murat C."/>
            <person name="Sun H."/>
            <person name="Tunlid A."/>
            <person name="Henrissat B."/>
            <person name="Grigoriev I.V."/>
            <person name="Hibbett D.S."/>
            <person name="Martin F."/>
            <person name="Nordberg H.P."/>
            <person name="Cantor M.N."/>
            <person name="Hua S.X."/>
        </authorList>
    </citation>
    <scope>NUCLEOTIDE SEQUENCE [LARGE SCALE GENOMIC DNA]</scope>
    <source>
        <strain evidence="1 2">LaAM-08-1</strain>
    </source>
</reference>
<keyword evidence="2" id="KW-1185">Reference proteome</keyword>
<organism evidence="1 2">
    <name type="scientific">Laccaria amethystina LaAM-08-1</name>
    <dbReference type="NCBI Taxonomy" id="1095629"/>
    <lineage>
        <taxon>Eukaryota</taxon>
        <taxon>Fungi</taxon>
        <taxon>Dikarya</taxon>
        <taxon>Basidiomycota</taxon>
        <taxon>Agaricomycotina</taxon>
        <taxon>Agaricomycetes</taxon>
        <taxon>Agaricomycetidae</taxon>
        <taxon>Agaricales</taxon>
        <taxon>Agaricineae</taxon>
        <taxon>Hydnangiaceae</taxon>
        <taxon>Laccaria</taxon>
    </lineage>
</organism>
<protein>
    <submittedName>
        <fullName evidence="1">Uncharacterized protein</fullName>
    </submittedName>
</protein>